<keyword evidence="3" id="KW-1185">Reference proteome</keyword>
<reference evidence="3" key="1">
    <citation type="journal article" date="2019" name="Int. J. Syst. Evol. Microbiol.">
        <title>The Global Catalogue of Microorganisms (GCM) 10K type strain sequencing project: providing services to taxonomists for standard genome sequencing and annotation.</title>
        <authorList>
            <consortium name="The Broad Institute Genomics Platform"/>
            <consortium name="The Broad Institute Genome Sequencing Center for Infectious Disease"/>
            <person name="Wu L."/>
            <person name="Ma J."/>
        </authorList>
    </citation>
    <scope>NUCLEOTIDE SEQUENCE [LARGE SCALE GENOMIC DNA]</scope>
    <source>
        <strain evidence="3">KCTC 3950</strain>
    </source>
</reference>
<feature type="compositionally biased region" description="Low complexity" evidence="1">
    <location>
        <begin position="1"/>
        <end position="17"/>
    </location>
</feature>
<accession>A0ABW5PE39</accession>
<organism evidence="2 3">
    <name type="scientific">Paenibacillus gansuensis</name>
    <dbReference type="NCBI Taxonomy" id="306542"/>
    <lineage>
        <taxon>Bacteria</taxon>
        <taxon>Bacillati</taxon>
        <taxon>Bacillota</taxon>
        <taxon>Bacilli</taxon>
        <taxon>Bacillales</taxon>
        <taxon>Paenibacillaceae</taxon>
        <taxon>Paenibacillus</taxon>
    </lineage>
</organism>
<proteinExistence type="predicted"/>
<name>A0ABW5PE39_9BACL</name>
<evidence type="ECO:0000313" key="3">
    <source>
        <dbReference type="Proteomes" id="UP001597541"/>
    </source>
</evidence>
<dbReference type="Proteomes" id="UP001597541">
    <property type="component" value="Unassembled WGS sequence"/>
</dbReference>
<feature type="region of interest" description="Disordered" evidence="1">
    <location>
        <begin position="1"/>
        <end position="46"/>
    </location>
</feature>
<evidence type="ECO:0000313" key="2">
    <source>
        <dbReference type="EMBL" id="MFD2613263.1"/>
    </source>
</evidence>
<protein>
    <submittedName>
        <fullName evidence="2">Uncharacterized protein</fullName>
    </submittedName>
</protein>
<evidence type="ECO:0000256" key="1">
    <source>
        <dbReference type="SAM" id="MobiDB-lite"/>
    </source>
</evidence>
<feature type="compositionally biased region" description="Basic and acidic residues" evidence="1">
    <location>
        <begin position="37"/>
        <end position="46"/>
    </location>
</feature>
<comment type="caution">
    <text evidence="2">The sequence shown here is derived from an EMBL/GenBank/DDBJ whole genome shotgun (WGS) entry which is preliminary data.</text>
</comment>
<feature type="compositionally biased region" description="Polar residues" evidence="1">
    <location>
        <begin position="18"/>
        <end position="35"/>
    </location>
</feature>
<sequence length="46" mass="4865">MSKGKNQSMQQANQSAADLSNNASKSKANTKSPSESGFHEPSRPSN</sequence>
<gene>
    <name evidence="2" type="ORF">ACFSUF_12605</name>
</gene>
<dbReference type="EMBL" id="JBHUME010000008">
    <property type="protein sequence ID" value="MFD2613263.1"/>
    <property type="molecule type" value="Genomic_DNA"/>
</dbReference>
<dbReference type="RefSeq" id="WP_377603262.1">
    <property type="nucleotide sequence ID" value="NZ_JBHUME010000008.1"/>
</dbReference>